<sequence>MSAPVDAPSDDVTGDSPELKHSFLVHNYKIPTKCSHCRHLLVGFTKQGLHCKGCKMNVHQDCSDKLTKSCK</sequence>
<dbReference type="EMBL" id="CAWYQH010000141">
    <property type="protein sequence ID" value="CAK8693919.1"/>
    <property type="molecule type" value="Genomic_DNA"/>
</dbReference>
<keyword evidence="2" id="KW-0862">Zinc</keyword>
<reference evidence="4 5" key="1">
    <citation type="submission" date="2024-02" db="EMBL/GenBank/DDBJ databases">
        <authorList>
            <person name="Daric V."/>
            <person name="Darras S."/>
        </authorList>
    </citation>
    <scope>NUCLEOTIDE SEQUENCE [LARGE SCALE GENOMIC DNA]</scope>
</reference>
<dbReference type="PROSITE" id="PS50081">
    <property type="entry name" value="ZF_DAG_PE_2"/>
    <property type="match status" value="1"/>
</dbReference>
<keyword evidence="1" id="KW-0479">Metal-binding</keyword>
<dbReference type="PANTHER" id="PTHR22968:SF24">
    <property type="entry name" value="SERINE_THREONINE-PROTEIN KINASE"/>
    <property type="match status" value="1"/>
</dbReference>
<dbReference type="SMART" id="SM00109">
    <property type="entry name" value="C1"/>
    <property type="match status" value="1"/>
</dbReference>
<organism evidence="4 5">
    <name type="scientific">Clavelina lepadiformis</name>
    <name type="common">Light-bulb sea squirt</name>
    <name type="synonym">Ascidia lepadiformis</name>
    <dbReference type="NCBI Taxonomy" id="159417"/>
    <lineage>
        <taxon>Eukaryota</taxon>
        <taxon>Metazoa</taxon>
        <taxon>Chordata</taxon>
        <taxon>Tunicata</taxon>
        <taxon>Ascidiacea</taxon>
        <taxon>Aplousobranchia</taxon>
        <taxon>Clavelinidae</taxon>
        <taxon>Clavelina</taxon>
    </lineage>
</organism>
<protein>
    <recommendedName>
        <fullName evidence="3">Phorbol-ester/DAG-type domain-containing protein</fullName>
    </recommendedName>
</protein>
<evidence type="ECO:0000313" key="4">
    <source>
        <dbReference type="EMBL" id="CAK8693919.1"/>
    </source>
</evidence>
<evidence type="ECO:0000256" key="2">
    <source>
        <dbReference type="ARBA" id="ARBA00022833"/>
    </source>
</evidence>
<evidence type="ECO:0000256" key="1">
    <source>
        <dbReference type="ARBA" id="ARBA00022723"/>
    </source>
</evidence>
<dbReference type="InterPro" id="IPR002219">
    <property type="entry name" value="PKC_DAG/PE"/>
</dbReference>
<dbReference type="PRINTS" id="PR00008">
    <property type="entry name" value="DAGPEDOMAIN"/>
</dbReference>
<feature type="domain" description="Phorbol-ester/DAG-type" evidence="3">
    <location>
        <begin position="20"/>
        <end position="70"/>
    </location>
</feature>
<dbReference type="InterPro" id="IPR020454">
    <property type="entry name" value="DAG/PE-bd"/>
</dbReference>
<dbReference type="PANTHER" id="PTHR22968">
    <property type="entry name" value="PROTEIN KINASE C, MU"/>
    <property type="match status" value="1"/>
</dbReference>
<evidence type="ECO:0000313" key="5">
    <source>
        <dbReference type="Proteomes" id="UP001642483"/>
    </source>
</evidence>
<comment type="caution">
    <text evidence="4">The sequence shown here is derived from an EMBL/GenBank/DDBJ whole genome shotgun (WGS) entry which is preliminary data.</text>
</comment>
<proteinExistence type="predicted"/>
<dbReference type="Pfam" id="PF00130">
    <property type="entry name" value="C1_1"/>
    <property type="match status" value="1"/>
</dbReference>
<dbReference type="SUPFAM" id="SSF57889">
    <property type="entry name" value="Cysteine-rich domain"/>
    <property type="match status" value="1"/>
</dbReference>
<evidence type="ECO:0000259" key="3">
    <source>
        <dbReference type="PROSITE" id="PS50081"/>
    </source>
</evidence>
<dbReference type="Proteomes" id="UP001642483">
    <property type="component" value="Unassembled WGS sequence"/>
</dbReference>
<dbReference type="PROSITE" id="PS00479">
    <property type="entry name" value="ZF_DAG_PE_1"/>
    <property type="match status" value="1"/>
</dbReference>
<accession>A0ABP0GSV1</accession>
<keyword evidence="5" id="KW-1185">Reference proteome</keyword>
<name>A0ABP0GSV1_CLALP</name>
<dbReference type="Gene3D" id="3.30.60.20">
    <property type="match status" value="1"/>
</dbReference>
<gene>
    <name evidence="4" type="ORF">CVLEPA_LOCUS27202</name>
</gene>
<dbReference type="InterPro" id="IPR046349">
    <property type="entry name" value="C1-like_sf"/>
</dbReference>